<proteinExistence type="predicted"/>
<feature type="domain" description="tRNA-guanine(15) transglycosylase-like" evidence="2">
    <location>
        <begin position="123"/>
        <end position="386"/>
    </location>
</feature>
<dbReference type="RefSeq" id="WP_218155538.1">
    <property type="nucleotide sequence ID" value="NZ_FOZK01000002.1"/>
</dbReference>
<reference evidence="3 4" key="1">
    <citation type="submission" date="2016-10" db="EMBL/GenBank/DDBJ databases">
        <authorList>
            <person name="de Groot N.N."/>
        </authorList>
    </citation>
    <scope>NUCLEOTIDE SEQUENCE [LARGE SCALE GENOMIC DNA]</scope>
    <source>
        <strain evidence="3 4">CGMCC 1.10457</strain>
    </source>
</reference>
<dbReference type="PANTHER" id="PTHR46499:SF1">
    <property type="entry name" value="QUEUINE TRNA-RIBOSYLTRANSFERASE"/>
    <property type="match status" value="1"/>
</dbReference>
<protein>
    <submittedName>
        <fullName evidence="3">tRNA-guanine family transglycosylase</fullName>
    </submittedName>
</protein>
<dbReference type="GO" id="GO:0005737">
    <property type="term" value="C:cytoplasm"/>
    <property type="evidence" value="ECO:0007669"/>
    <property type="project" value="TreeGrafter"/>
</dbReference>
<keyword evidence="1" id="KW-0819">tRNA processing</keyword>
<dbReference type="InterPro" id="IPR036511">
    <property type="entry name" value="TGT-like_sf"/>
</dbReference>
<dbReference type="STRING" id="767519.SAMN05216559_1742"/>
<evidence type="ECO:0000313" key="3">
    <source>
        <dbReference type="EMBL" id="SFR96939.1"/>
    </source>
</evidence>
<keyword evidence="4" id="KW-1185">Reference proteome</keyword>
<dbReference type="NCBIfam" id="TIGR00449">
    <property type="entry name" value="tgt_general"/>
    <property type="match status" value="1"/>
</dbReference>
<dbReference type="InterPro" id="IPR002616">
    <property type="entry name" value="tRNA_ribo_trans-like"/>
</dbReference>
<sequence>MQPATTNQVTYTVNATAGQARAGRLTTPNATVETPTLFPVLNFYAGGMERSVFGGGVHRTVKECLIGADRVGGEEYSEYFDGVMTSVASLTDYNISRERYEDYLSVPIKERDIFEPLSAMLFLDSGGFKFLNSDEIDGSDFEVEIDQRTIYEMQQKMGADIIVNLDHPIAPDDDYDTRIEKARKTGANIAEFVDLSSDFGGARYLTLHGYNYSMMDAFLDEITDAVPLEVLQETFDGVALGSLVPKKDNRDALITAVTDCRQIMRDWGFEGRPLHVLGISSRAIPLLAALGADSFDSMTYMYHAINGKYSRSLMEAEPVDDVDFSTCDCPVCNNDTLVGMMRKEGTEYRKDEIGPVAMHNLIIHMREVREIRRCIQTGRTEPLIEYIESNVARDKRIRQYAHQVVNDALGGYF</sequence>
<dbReference type="OrthoDB" id="6871at2157"/>
<dbReference type="SUPFAM" id="SSF51713">
    <property type="entry name" value="tRNA-guanine transglycosylase"/>
    <property type="match status" value="1"/>
</dbReference>
<name>A0A1I6L0C6_9EURY</name>
<dbReference type="PANTHER" id="PTHR46499">
    <property type="entry name" value="QUEUINE TRNA-RIBOSYLTRANSFERASE"/>
    <property type="match status" value="1"/>
</dbReference>
<gene>
    <name evidence="3" type="ORF">SAMN05216559_1742</name>
</gene>
<evidence type="ECO:0000256" key="1">
    <source>
        <dbReference type="ARBA" id="ARBA00022694"/>
    </source>
</evidence>
<evidence type="ECO:0000259" key="2">
    <source>
        <dbReference type="Pfam" id="PF01702"/>
    </source>
</evidence>
<dbReference type="Proteomes" id="UP000199062">
    <property type="component" value="Unassembled WGS sequence"/>
</dbReference>
<organism evidence="3 4">
    <name type="scientific">Halomicrobium zhouii</name>
    <dbReference type="NCBI Taxonomy" id="767519"/>
    <lineage>
        <taxon>Archaea</taxon>
        <taxon>Methanobacteriati</taxon>
        <taxon>Methanobacteriota</taxon>
        <taxon>Stenosarchaea group</taxon>
        <taxon>Halobacteria</taxon>
        <taxon>Halobacteriales</taxon>
        <taxon>Haloarculaceae</taxon>
        <taxon>Halomicrobium</taxon>
    </lineage>
</organism>
<evidence type="ECO:0000313" key="4">
    <source>
        <dbReference type="Proteomes" id="UP000199062"/>
    </source>
</evidence>
<dbReference type="AlphaFoldDB" id="A0A1I6L0C6"/>
<accession>A0A1I6L0C6</accession>
<dbReference type="Gene3D" id="3.20.20.105">
    <property type="entry name" value="Queuine tRNA-ribosyltransferase-like"/>
    <property type="match status" value="2"/>
</dbReference>
<dbReference type="GO" id="GO:0002099">
    <property type="term" value="P:tRNA wobble guanine modification"/>
    <property type="evidence" value="ECO:0007669"/>
    <property type="project" value="TreeGrafter"/>
</dbReference>
<dbReference type="Pfam" id="PF01702">
    <property type="entry name" value="TGT"/>
    <property type="match status" value="1"/>
</dbReference>
<dbReference type="EMBL" id="FOZK01000002">
    <property type="protein sequence ID" value="SFR96939.1"/>
    <property type="molecule type" value="Genomic_DNA"/>
</dbReference>
<dbReference type="InterPro" id="IPR050076">
    <property type="entry name" value="ArchSynthase1/Queuine_TRR"/>
</dbReference>